<dbReference type="PROSITE" id="PS52050">
    <property type="entry name" value="WYL"/>
    <property type="match status" value="1"/>
</dbReference>
<dbReference type="InterPro" id="IPR051534">
    <property type="entry name" value="CBASS_pafABC_assoc_protein"/>
</dbReference>
<dbReference type="PIRSF" id="PIRSF016838">
    <property type="entry name" value="PafC"/>
    <property type="match status" value="1"/>
</dbReference>
<gene>
    <name evidence="4" type="ORF">UFOPK4080_00457</name>
</gene>
<evidence type="ECO:0000313" key="4">
    <source>
        <dbReference type="EMBL" id="CAB4334659.1"/>
    </source>
</evidence>
<dbReference type="InterPro" id="IPR057727">
    <property type="entry name" value="WCX_dom"/>
</dbReference>
<dbReference type="Pfam" id="PF13280">
    <property type="entry name" value="WYL"/>
    <property type="match status" value="1"/>
</dbReference>
<dbReference type="Pfam" id="PF25583">
    <property type="entry name" value="WCX"/>
    <property type="match status" value="1"/>
</dbReference>
<dbReference type="Pfam" id="PF19187">
    <property type="entry name" value="HTH_PafC"/>
    <property type="match status" value="1"/>
</dbReference>
<dbReference type="PANTHER" id="PTHR34580:SF1">
    <property type="entry name" value="PROTEIN PAFC"/>
    <property type="match status" value="1"/>
</dbReference>
<dbReference type="InterPro" id="IPR026881">
    <property type="entry name" value="WYL_dom"/>
</dbReference>
<dbReference type="EMBL" id="CAESAG010000051">
    <property type="protein sequence ID" value="CAB4334659.1"/>
    <property type="molecule type" value="Genomic_DNA"/>
</dbReference>
<evidence type="ECO:0000259" key="2">
    <source>
        <dbReference type="Pfam" id="PF19187"/>
    </source>
</evidence>
<evidence type="ECO:0000259" key="3">
    <source>
        <dbReference type="Pfam" id="PF25583"/>
    </source>
</evidence>
<dbReference type="InterPro" id="IPR043839">
    <property type="entry name" value="PafC_HTH"/>
</dbReference>
<accession>A0A6J5Z2H9</accession>
<evidence type="ECO:0000259" key="1">
    <source>
        <dbReference type="Pfam" id="PF13280"/>
    </source>
</evidence>
<proteinExistence type="predicted"/>
<dbReference type="InterPro" id="IPR028349">
    <property type="entry name" value="PafC-like"/>
</dbReference>
<dbReference type="PANTHER" id="PTHR34580">
    <property type="match status" value="1"/>
</dbReference>
<protein>
    <submittedName>
        <fullName evidence="4">Unannotated protein</fullName>
    </submittedName>
</protein>
<feature type="domain" description="WYL" evidence="1">
    <location>
        <begin position="139"/>
        <end position="206"/>
    </location>
</feature>
<feature type="domain" description="PafC HTH" evidence="2">
    <location>
        <begin position="12"/>
        <end position="121"/>
    </location>
</feature>
<dbReference type="AlphaFoldDB" id="A0A6J5Z2H9"/>
<feature type="domain" description="WCX" evidence="3">
    <location>
        <begin position="224"/>
        <end position="292"/>
    </location>
</feature>
<reference evidence="4" key="1">
    <citation type="submission" date="2020-05" db="EMBL/GenBank/DDBJ databases">
        <authorList>
            <person name="Chiriac C."/>
            <person name="Salcher M."/>
            <person name="Ghai R."/>
            <person name="Kavagutti S V."/>
        </authorList>
    </citation>
    <scope>NUCLEOTIDE SEQUENCE</scope>
</reference>
<name>A0A6J5Z2H9_9ZZZZ</name>
<organism evidence="4">
    <name type="scientific">freshwater metagenome</name>
    <dbReference type="NCBI Taxonomy" id="449393"/>
    <lineage>
        <taxon>unclassified sequences</taxon>
        <taxon>metagenomes</taxon>
        <taxon>ecological metagenomes</taxon>
    </lineage>
</organism>
<sequence length="298" mass="33922">MVKRSTPMEKAARLLDLVPFLYKNQGISIDQLAEEFNVDRDEILSDLNTLWMCGETRFDLIELEFDSGFVYIRNAQAINLVRSLSSQEMISIFFGLDLLRDELGNQRPDLIKEIESLKSKINPELSSKVSANPAVSASLLEAIDKAIASRSLLEIEYHSVADDKYSKRLISPIEKVRRDGHDFLIAFCSVADSRRTFRLDRISNCQIVDLSSPQFPVIDESEKRISAKLKVHGNARLLQETFDKCQDLGDKTFLVEVFNSSWLIREVIASAGDFELLEPLALREEVTRQSQAISLQYR</sequence>